<organism evidence="10">
    <name type="scientific">Arion vulgaris</name>
    <dbReference type="NCBI Taxonomy" id="1028688"/>
    <lineage>
        <taxon>Eukaryota</taxon>
        <taxon>Metazoa</taxon>
        <taxon>Spiralia</taxon>
        <taxon>Lophotrochozoa</taxon>
        <taxon>Mollusca</taxon>
        <taxon>Gastropoda</taxon>
        <taxon>Heterobranchia</taxon>
        <taxon>Euthyneura</taxon>
        <taxon>Panpulmonata</taxon>
        <taxon>Eupulmonata</taxon>
        <taxon>Stylommatophora</taxon>
        <taxon>Helicina</taxon>
        <taxon>Arionoidea</taxon>
        <taxon>Arionidae</taxon>
        <taxon>Arion</taxon>
    </lineage>
</organism>
<evidence type="ECO:0000256" key="6">
    <source>
        <dbReference type="ARBA" id="ARBA00023136"/>
    </source>
</evidence>
<feature type="transmembrane region" description="Helical" evidence="8">
    <location>
        <begin position="190"/>
        <end position="210"/>
    </location>
</feature>
<evidence type="ECO:0000256" key="4">
    <source>
        <dbReference type="ARBA" id="ARBA00022801"/>
    </source>
</evidence>
<feature type="transmembrane region" description="Helical" evidence="8">
    <location>
        <begin position="344"/>
        <end position="364"/>
    </location>
</feature>
<feature type="region of interest" description="Disordered" evidence="7">
    <location>
        <begin position="528"/>
        <end position="553"/>
    </location>
</feature>
<dbReference type="GO" id="GO:0098554">
    <property type="term" value="C:cytoplasmic side of endoplasmic reticulum membrane"/>
    <property type="evidence" value="ECO:0007669"/>
    <property type="project" value="TreeGrafter"/>
</dbReference>
<evidence type="ECO:0000256" key="3">
    <source>
        <dbReference type="ARBA" id="ARBA00022692"/>
    </source>
</evidence>
<feature type="transmembrane region" description="Helical" evidence="8">
    <location>
        <begin position="320"/>
        <end position="338"/>
    </location>
</feature>
<accession>A0A0B7AK20</accession>
<dbReference type="GO" id="GO:0033619">
    <property type="term" value="P:membrane protein proteolysis"/>
    <property type="evidence" value="ECO:0007669"/>
    <property type="project" value="TreeGrafter"/>
</dbReference>
<keyword evidence="4" id="KW-0378">Hydrolase</keyword>
<evidence type="ECO:0000256" key="8">
    <source>
        <dbReference type="SAM" id="Phobius"/>
    </source>
</evidence>
<evidence type="ECO:0000259" key="9">
    <source>
        <dbReference type="Pfam" id="PF02225"/>
    </source>
</evidence>
<dbReference type="PANTHER" id="PTHR12174:SF103">
    <property type="entry name" value="INTRAMEMBRANE PROTEASE (IMPAS) FAMILY"/>
    <property type="match status" value="1"/>
</dbReference>
<gene>
    <name evidence="10" type="primary">ORF120510</name>
</gene>
<dbReference type="GO" id="GO:0005765">
    <property type="term" value="C:lysosomal membrane"/>
    <property type="evidence" value="ECO:0007669"/>
    <property type="project" value="TreeGrafter"/>
</dbReference>
<dbReference type="Gene3D" id="3.50.30.30">
    <property type="match status" value="1"/>
</dbReference>
<feature type="transmembrane region" description="Helical" evidence="8">
    <location>
        <begin position="467"/>
        <end position="491"/>
    </location>
</feature>
<evidence type="ECO:0000256" key="2">
    <source>
        <dbReference type="ARBA" id="ARBA00006859"/>
    </source>
</evidence>
<feature type="transmembrane region" description="Helical" evidence="8">
    <location>
        <begin position="497"/>
        <end position="515"/>
    </location>
</feature>
<evidence type="ECO:0000313" key="10">
    <source>
        <dbReference type="EMBL" id="CEK80361.1"/>
    </source>
</evidence>
<keyword evidence="6 8" id="KW-0472">Membrane</keyword>
<proteinExistence type="inferred from homology"/>
<protein>
    <recommendedName>
        <fullName evidence="9">PA domain-containing protein</fullName>
    </recommendedName>
</protein>
<feature type="transmembrane region" description="Helical" evidence="8">
    <location>
        <begin position="438"/>
        <end position="455"/>
    </location>
</feature>
<dbReference type="GO" id="GO:0042500">
    <property type="term" value="F:aspartic endopeptidase activity, intramembrane cleaving"/>
    <property type="evidence" value="ECO:0007669"/>
    <property type="project" value="InterPro"/>
</dbReference>
<sequence>MFRQFEMYPKNIKTLLLVLAILYSLLFTTASTASGGYGLLEARSTGKTRTDNRLTVCIVYNSKHQTLPANVENATFHHLVDLSHVEGCTAEDFSNPAISLENSTVAVMRGNCTFTQKAYMIEAANGATALVVDFKNVTHSSYPEENRTQYNFNITLATITFEDYIAVLNLSESIQVAMYSPSNPAWDPNMILIIILSTLIVVVGAAWIAYDERQLSKVSRRKTSKSCDTEQNDEDKNSAKDDELEFSVLTILIWFVLICGIILLLYFFYDYMVYFFIAVFCIVGSYSLYKCLLPLWSMVLPINYGIPINRLPCIRQKVKLRSFLLLMPCLTISIFWAIQRHATYAWILQDLLGATFCINIIHTLRLPNLKVIAILLILLLVYDVFFVFITPLFTSDGKSIMESVATGGRSNSKESLPMVFLLPILFDSPIRQCMGHNFSLLGFGDVIIPGLLVAYNAAFDMKSGNRMVYFICSSVGYFVGMIICITSLVYMKSGQPALLYLVPGTLFTTLIMAAVRKEFRALFWGQHKQQPKADDSIKPVPDESEEENFGTSIIEEEQKNLMDSS</sequence>
<evidence type="ECO:0000256" key="1">
    <source>
        <dbReference type="ARBA" id="ARBA00004127"/>
    </source>
</evidence>
<keyword evidence="3 8" id="KW-0812">Transmembrane</keyword>
<evidence type="ECO:0000256" key="7">
    <source>
        <dbReference type="SAM" id="MobiDB-lite"/>
    </source>
</evidence>
<comment type="similarity">
    <text evidence="2">Belongs to the peptidase A22B family.</text>
</comment>
<dbReference type="PANTHER" id="PTHR12174">
    <property type="entry name" value="SIGNAL PEPTIDE PEPTIDASE"/>
    <property type="match status" value="1"/>
</dbReference>
<dbReference type="GO" id="GO:0030660">
    <property type="term" value="C:Golgi-associated vesicle membrane"/>
    <property type="evidence" value="ECO:0007669"/>
    <property type="project" value="TreeGrafter"/>
</dbReference>
<comment type="subcellular location">
    <subcellularLocation>
        <location evidence="1">Endomembrane system</location>
        <topology evidence="1">Multi-pass membrane protein</topology>
    </subcellularLocation>
</comment>
<feature type="domain" description="PA" evidence="9">
    <location>
        <begin position="84"/>
        <end position="159"/>
    </location>
</feature>
<feature type="compositionally biased region" description="Basic and acidic residues" evidence="7">
    <location>
        <begin position="531"/>
        <end position="541"/>
    </location>
</feature>
<dbReference type="InterPro" id="IPR006639">
    <property type="entry name" value="Preselin/SPP"/>
</dbReference>
<keyword evidence="5 8" id="KW-1133">Transmembrane helix</keyword>
<reference evidence="10" key="1">
    <citation type="submission" date="2014-12" db="EMBL/GenBank/DDBJ databases">
        <title>Insight into the proteome of Arion vulgaris.</title>
        <authorList>
            <person name="Aradska J."/>
            <person name="Bulat T."/>
            <person name="Smidak R."/>
            <person name="Sarate P."/>
            <person name="Gangsoo J."/>
            <person name="Sialana F."/>
            <person name="Bilban M."/>
            <person name="Lubec G."/>
        </authorList>
    </citation>
    <scope>NUCLEOTIDE SEQUENCE</scope>
    <source>
        <tissue evidence="10">Skin</tissue>
    </source>
</reference>
<dbReference type="Pfam" id="PF04258">
    <property type="entry name" value="Peptidase_A22B"/>
    <property type="match status" value="1"/>
</dbReference>
<dbReference type="GO" id="GO:0098553">
    <property type="term" value="C:lumenal side of endoplasmic reticulum membrane"/>
    <property type="evidence" value="ECO:0007669"/>
    <property type="project" value="TreeGrafter"/>
</dbReference>
<feature type="transmembrane region" description="Helical" evidence="8">
    <location>
        <begin position="371"/>
        <end position="393"/>
    </location>
</feature>
<feature type="transmembrane region" description="Helical" evidence="8">
    <location>
        <begin position="275"/>
        <end position="299"/>
    </location>
</feature>
<feature type="transmembrane region" description="Helical" evidence="8">
    <location>
        <begin position="246"/>
        <end position="269"/>
    </location>
</feature>
<dbReference type="SMART" id="SM00730">
    <property type="entry name" value="PSN"/>
    <property type="match status" value="1"/>
</dbReference>
<dbReference type="InterPro" id="IPR003137">
    <property type="entry name" value="PA_domain"/>
</dbReference>
<dbReference type="Pfam" id="PF02225">
    <property type="entry name" value="PA"/>
    <property type="match status" value="1"/>
</dbReference>
<evidence type="ECO:0000256" key="5">
    <source>
        <dbReference type="ARBA" id="ARBA00022989"/>
    </source>
</evidence>
<dbReference type="AlphaFoldDB" id="A0A0B7AK20"/>
<name>A0A0B7AK20_9EUPU</name>
<dbReference type="EMBL" id="HACG01033496">
    <property type="protein sequence ID" value="CEK80361.1"/>
    <property type="molecule type" value="Transcribed_RNA"/>
</dbReference>
<dbReference type="InterPro" id="IPR007369">
    <property type="entry name" value="Peptidase_A22B_SPP"/>
</dbReference>